<sequence>MSLAQRQKQLSEVSTAAFQISDIETMCILKEELNECSDASRKEALLKQIMTHHKEAEKYRSIYREFNALLLESERLFEQYKVALGLESR</sequence>
<gene>
    <name evidence="1" type="ORF">TOI97_02855</name>
</gene>
<dbReference type="Proteomes" id="UP001294570">
    <property type="component" value="Unassembled WGS sequence"/>
</dbReference>
<name>A0ABU5GNF8_9GAMM</name>
<evidence type="ECO:0008006" key="3">
    <source>
        <dbReference type="Google" id="ProtNLM"/>
    </source>
</evidence>
<organism evidence="1 2">
    <name type="scientific">Denitrificimonas halotolerans</name>
    <dbReference type="NCBI Taxonomy" id="3098930"/>
    <lineage>
        <taxon>Bacteria</taxon>
        <taxon>Pseudomonadati</taxon>
        <taxon>Pseudomonadota</taxon>
        <taxon>Gammaproteobacteria</taxon>
        <taxon>Pseudomonadales</taxon>
        <taxon>Pseudomonadaceae</taxon>
        <taxon>Denitrificimonas</taxon>
    </lineage>
</organism>
<dbReference type="EMBL" id="JAXIVU010000002">
    <property type="protein sequence ID" value="MDY7218523.1"/>
    <property type="molecule type" value="Genomic_DNA"/>
</dbReference>
<comment type="caution">
    <text evidence="1">The sequence shown here is derived from an EMBL/GenBank/DDBJ whole genome shotgun (WGS) entry which is preliminary data.</text>
</comment>
<accession>A0ABU5GNF8</accession>
<protein>
    <recommendedName>
        <fullName evidence="3">Control of competence regulator ComK, YlbF/YmcA</fullName>
    </recommendedName>
</protein>
<evidence type="ECO:0000313" key="1">
    <source>
        <dbReference type="EMBL" id="MDY7218523.1"/>
    </source>
</evidence>
<reference evidence="1 2" key="1">
    <citation type="submission" date="2023-12" db="EMBL/GenBank/DDBJ databases">
        <title>Denitrificimonas halotolerans sp. nov.,a novel species isolated from landfill leachate.</title>
        <authorList>
            <person name="Wang S."/>
        </authorList>
    </citation>
    <scope>NUCLEOTIDE SEQUENCE [LARGE SCALE GENOMIC DNA]</scope>
    <source>
        <strain evidence="1 2">JX-1</strain>
    </source>
</reference>
<keyword evidence="2" id="KW-1185">Reference proteome</keyword>
<evidence type="ECO:0000313" key="2">
    <source>
        <dbReference type="Proteomes" id="UP001294570"/>
    </source>
</evidence>
<proteinExistence type="predicted"/>